<dbReference type="Pfam" id="PF00989">
    <property type="entry name" value="PAS"/>
    <property type="match status" value="1"/>
</dbReference>
<dbReference type="CDD" id="cd06225">
    <property type="entry name" value="HAMP"/>
    <property type="match status" value="1"/>
</dbReference>
<dbReference type="SUPFAM" id="SSF47384">
    <property type="entry name" value="Homodimeric domain of signal transducing histidine kinase"/>
    <property type="match status" value="1"/>
</dbReference>
<evidence type="ECO:0000256" key="5">
    <source>
        <dbReference type="ARBA" id="ARBA00022679"/>
    </source>
</evidence>
<proteinExistence type="predicted"/>
<dbReference type="InterPro" id="IPR004358">
    <property type="entry name" value="Sig_transdc_His_kin-like_C"/>
</dbReference>
<dbReference type="Pfam" id="PF13426">
    <property type="entry name" value="PAS_9"/>
    <property type="match status" value="1"/>
</dbReference>
<keyword evidence="4" id="KW-0597">Phosphoprotein</keyword>
<feature type="domain" description="PAS" evidence="9">
    <location>
        <begin position="757"/>
        <end position="803"/>
    </location>
</feature>
<keyword evidence="6" id="KW-0418">Kinase</keyword>
<dbReference type="Gene3D" id="3.30.565.10">
    <property type="entry name" value="Histidine kinase-like ATPase, C-terminal domain"/>
    <property type="match status" value="1"/>
</dbReference>
<dbReference type="Pfam" id="PF00672">
    <property type="entry name" value="HAMP"/>
    <property type="match status" value="1"/>
</dbReference>
<evidence type="ECO:0000259" key="10">
    <source>
        <dbReference type="PROSITE" id="PS50113"/>
    </source>
</evidence>
<feature type="domain" description="PAC" evidence="10">
    <location>
        <begin position="830"/>
        <end position="882"/>
    </location>
</feature>
<dbReference type="SMART" id="SM00086">
    <property type="entry name" value="PAC"/>
    <property type="match status" value="4"/>
</dbReference>
<dbReference type="SUPFAM" id="SSF55785">
    <property type="entry name" value="PYP-like sensor domain (PAS domain)"/>
    <property type="match status" value="5"/>
</dbReference>
<dbReference type="NCBIfam" id="TIGR00229">
    <property type="entry name" value="sensory_box"/>
    <property type="match status" value="4"/>
</dbReference>
<dbReference type="InterPro" id="IPR003660">
    <property type="entry name" value="HAMP_dom"/>
</dbReference>
<evidence type="ECO:0000256" key="6">
    <source>
        <dbReference type="ARBA" id="ARBA00022777"/>
    </source>
</evidence>
<dbReference type="InterPro" id="IPR003661">
    <property type="entry name" value="HisK_dim/P_dom"/>
</dbReference>
<keyword evidence="7" id="KW-0472">Membrane</keyword>
<dbReference type="SMART" id="SM00387">
    <property type="entry name" value="HATPase_c"/>
    <property type="match status" value="1"/>
</dbReference>
<evidence type="ECO:0000256" key="3">
    <source>
        <dbReference type="ARBA" id="ARBA00012438"/>
    </source>
</evidence>
<dbReference type="SMART" id="SM00304">
    <property type="entry name" value="HAMP"/>
    <property type="match status" value="1"/>
</dbReference>
<feature type="transmembrane region" description="Helical" evidence="7">
    <location>
        <begin position="287"/>
        <end position="306"/>
    </location>
</feature>
<feature type="domain" description="HAMP" evidence="11">
    <location>
        <begin position="307"/>
        <end position="360"/>
    </location>
</feature>
<evidence type="ECO:0000313" key="12">
    <source>
        <dbReference type="EMBL" id="BDV43721.1"/>
    </source>
</evidence>
<name>A0ABN6VX87_9BACT</name>
<feature type="domain" description="PAC" evidence="10">
    <location>
        <begin position="582"/>
        <end position="634"/>
    </location>
</feature>
<accession>A0ABN6VX87</accession>
<evidence type="ECO:0000256" key="4">
    <source>
        <dbReference type="ARBA" id="ARBA00022553"/>
    </source>
</evidence>
<dbReference type="PROSITE" id="PS50113">
    <property type="entry name" value="PAC"/>
    <property type="match status" value="4"/>
</dbReference>
<evidence type="ECO:0000256" key="7">
    <source>
        <dbReference type="SAM" id="Phobius"/>
    </source>
</evidence>
<evidence type="ECO:0000259" key="8">
    <source>
        <dbReference type="PROSITE" id="PS50109"/>
    </source>
</evidence>
<dbReference type="Pfam" id="PF02518">
    <property type="entry name" value="HATPase_c"/>
    <property type="match status" value="1"/>
</dbReference>
<dbReference type="InterPro" id="IPR013767">
    <property type="entry name" value="PAS_fold"/>
</dbReference>
<dbReference type="PANTHER" id="PTHR43304:SF1">
    <property type="entry name" value="PAC DOMAIN-CONTAINING PROTEIN"/>
    <property type="match status" value="1"/>
</dbReference>
<dbReference type="PRINTS" id="PR00344">
    <property type="entry name" value="BCTRLSENSOR"/>
</dbReference>
<feature type="domain" description="PAS" evidence="9">
    <location>
        <begin position="365"/>
        <end position="424"/>
    </location>
</feature>
<dbReference type="InterPro" id="IPR052162">
    <property type="entry name" value="Sensor_kinase/Photoreceptor"/>
</dbReference>
<gene>
    <name evidence="12" type="ORF">GURASL_26440</name>
</gene>
<comment type="catalytic activity">
    <reaction evidence="1">
        <text>ATP + protein L-histidine = ADP + protein N-phospho-L-histidine.</text>
        <dbReference type="EC" id="2.7.13.3"/>
    </reaction>
</comment>
<dbReference type="InterPro" id="IPR035965">
    <property type="entry name" value="PAS-like_dom_sf"/>
</dbReference>
<evidence type="ECO:0000313" key="13">
    <source>
        <dbReference type="Proteomes" id="UP001317705"/>
    </source>
</evidence>
<protein>
    <recommendedName>
        <fullName evidence="3">histidine kinase</fullName>
        <ecNumber evidence="3">2.7.13.3</ecNumber>
    </recommendedName>
</protein>
<dbReference type="InterPro" id="IPR000700">
    <property type="entry name" value="PAS-assoc_C"/>
</dbReference>
<feature type="domain" description="PAS" evidence="9">
    <location>
        <begin position="493"/>
        <end position="539"/>
    </location>
</feature>
<dbReference type="PROSITE" id="PS50885">
    <property type="entry name" value="HAMP"/>
    <property type="match status" value="1"/>
</dbReference>
<dbReference type="Gene3D" id="3.30.450.20">
    <property type="entry name" value="PAS domain"/>
    <property type="match status" value="6"/>
</dbReference>
<dbReference type="EMBL" id="AP027151">
    <property type="protein sequence ID" value="BDV43721.1"/>
    <property type="molecule type" value="Genomic_DNA"/>
</dbReference>
<dbReference type="Gene3D" id="6.10.340.10">
    <property type="match status" value="1"/>
</dbReference>
<dbReference type="InterPro" id="IPR001610">
    <property type="entry name" value="PAC"/>
</dbReference>
<feature type="domain" description="PAS" evidence="9">
    <location>
        <begin position="904"/>
        <end position="959"/>
    </location>
</feature>
<keyword evidence="7" id="KW-1133">Transmembrane helix</keyword>
<dbReference type="PANTHER" id="PTHR43304">
    <property type="entry name" value="PHYTOCHROME-LIKE PROTEIN CPH1"/>
    <property type="match status" value="1"/>
</dbReference>
<feature type="domain" description="PAC" evidence="10">
    <location>
        <begin position="708"/>
        <end position="760"/>
    </location>
</feature>
<dbReference type="Pfam" id="PF13188">
    <property type="entry name" value="PAS_8"/>
    <property type="match status" value="1"/>
</dbReference>
<organism evidence="12 13">
    <name type="scientific">Geotalea uraniireducens</name>
    <dbReference type="NCBI Taxonomy" id="351604"/>
    <lineage>
        <taxon>Bacteria</taxon>
        <taxon>Pseudomonadati</taxon>
        <taxon>Thermodesulfobacteriota</taxon>
        <taxon>Desulfuromonadia</taxon>
        <taxon>Geobacterales</taxon>
        <taxon>Geobacteraceae</taxon>
        <taxon>Geotalea</taxon>
    </lineage>
</organism>
<dbReference type="CDD" id="cd00130">
    <property type="entry name" value="PAS"/>
    <property type="match status" value="5"/>
</dbReference>
<dbReference type="CDD" id="cd18773">
    <property type="entry name" value="PDC1_HK_sensor"/>
    <property type="match status" value="1"/>
</dbReference>
<dbReference type="CDD" id="cd00082">
    <property type="entry name" value="HisKA"/>
    <property type="match status" value="1"/>
</dbReference>
<dbReference type="InterPro" id="IPR036890">
    <property type="entry name" value="HATPase_C_sf"/>
</dbReference>
<dbReference type="InterPro" id="IPR036097">
    <property type="entry name" value="HisK_dim/P_sf"/>
</dbReference>
<dbReference type="SUPFAM" id="SSF158472">
    <property type="entry name" value="HAMP domain-like"/>
    <property type="match status" value="1"/>
</dbReference>
<dbReference type="Pfam" id="PF08447">
    <property type="entry name" value="PAS_3"/>
    <property type="match status" value="2"/>
</dbReference>
<evidence type="ECO:0000259" key="9">
    <source>
        <dbReference type="PROSITE" id="PS50112"/>
    </source>
</evidence>
<feature type="domain" description="Histidine kinase" evidence="8">
    <location>
        <begin position="1044"/>
        <end position="1287"/>
    </location>
</feature>
<keyword evidence="7" id="KW-0812">Transmembrane</keyword>
<evidence type="ECO:0000256" key="1">
    <source>
        <dbReference type="ARBA" id="ARBA00000085"/>
    </source>
</evidence>
<dbReference type="SUPFAM" id="SSF55874">
    <property type="entry name" value="ATPase domain of HSP90 chaperone/DNA topoisomerase II/histidine kinase"/>
    <property type="match status" value="1"/>
</dbReference>
<dbReference type="SMART" id="SM00388">
    <property type="entry name" value="HisKA"/>
    <property type="match status" value="1"/>
</dbReference>
<feature type="domain" description="PAC" evidence="10">
    <location>
        <begin position="440"/>
        <end position="492"/>
    </location>
</feature>
<dbReference type="PROSITE" id="PS50109">
    <property type="entry name" value="HIS_KIN"/>
    <property type="match status" value="1"/>
</dbReference>
<dbReference type="PROSITE" id="PS50112">
    <property type="entry name" value="PAS"/>
    <property type="match status" value="5"/>
</dbReference>
<dbReference type="RefSeq" id="WP_281999844.1">
    <property type="nucleotide sequence ID" value="NZ_AP027151.1"/>
</dbReference>
<feature type="domain" description="PAS" evidence="9">
    <location>
        <begin position="635"/>
        <end position="705"/>
    </location>
</feature>
<sequence>MICGSLKLTMTVAVSLLVLALMSTMAWVAYRDSAAAYKTSIARDQMLLITSLAGQIDEKLSVAREQLTHIAQRVPLADLGQPKQLRRFLDEESEARMFFDDGMYVLSATGASLGGTSCLDGHRADEFVKHPVFRQALQNDQALISDPYEAGCAGHHPAIAFVVPIHDVRGRIVGLLVGRHNLLNDTFLGAIASLRIGTSGYVYAITAKRHLAVHKEKSRILDYVPPGRNAGIDQALAGFDGSLENLNSKSVRGISSFVHLKAVDWILACHYPLAEAYAPLVKARGRIFAFLVVALVLSTAIVWLLMKFLTAPLLGLTAHVRTVGGKRGAERFIARPGRDEIGDLAQAFNAMLAEIDRKSADLRQKQEKYRIVAQFTSELAVWHDEAGVIRFISSNCLQLTGYEDREFYARPGLFNELVHPDERDVWTNHLASPPSESWHDPLDLRIVTKSGTVRWLTHNCHRVMTPDGAPRGIRSSFQDITERKVMEEVVRAQRDFAESLIQNAAVPMFVIDAQHRVIIWNRACEELTGLPAPQVIGTSRQWQGFYDRERPTLADVVLSGDRDTAAAYFHSIAPSTMTREGLQAEGWYTHLGGKARYISFDAAPVRLADGTMIAVVETLQDITQRKIAEENVAKLRDFYLTLFEEFPAPIWRAGVNGLCNYFNRTWLDFTGRTLEQELGEGWLQNVHPDDRDHCLISYRQAFNAQEPFVIEYRLCHASGEYRWLVDNGRPFHDLTGQFAGYIGVCFDISERRKAEDELRKLMRAVEQSASSIVITDTEGTIEYVNQKFVQVTGYGLHEAIGQNPRILKSGDTQADKYRQLWETITSGGEWRGELHNKRKNGEFFWEFATIAPIYDSEGQITHYLAVKEDITARKEAERALLKSKAELVVKHEQLSSLFKQVEKAKNEWEETLNCMADLVLLIDRQGKIRRCNKAVLELTGKGNQEIVGTSWQELLLTPEMEEGAMSGRGREYYHRPSDRWFFLAHYTYGEGETGTGGGVITLHDTTEIKRVSAALEEAYGELKSAHAQMLQKEKMASIGQLAAGVAHEINNPIGFITSNLGTLGKYQDKLATFIKTLEEMLAASGDQAVIAEIAAGRKQLKIDYVLDDIGSLIAESLDGADRVRKIVQDLKSFSRVDEAECKMASVHECLDSTINIVWNEIKYKATLNKDYGDIPLIKCYPQQLNQVFMNLLVNAAHAIDKQGEIAVRTWTDEKSLFVSIADTGAGIPVENLSRIFEPFFTTKEVGKGTGLGLSISYDIVKKHGGDLSVASEVGVGTTFTVRLPMITSDSRPS</sequence>
<reference evidence="12 13" key="1">
    <citation type="submission" date="2022-12" db="EMBL/GenBank/DDBJ databases">
        <title>Polyphasic characterization of Geotalea uranireducens NIT-SL11 newly isolated from a complex of sewage sludge and microbially reduced graphene oxide.</title>
        <authorList>
            <person name="Xie L."/>
            <person name="Yoshida N."/>
            <person name="Meng L."/>
        </authorList>
    </citation>
    <scope>NUCLEOTIDE SEQUENCE [LARGE SCALE GENOMIC DNA]</scope>
    <source>
        <strain evidence="12 13">NIT-SL11</strain>
    </source>
</reference>
<evidence type="ECO:0000259" key="11">
    <source>
        <dbReference type="PROSITE" id="PS50885"/>
    </source>
</evidence>
<comment type="subcellular location">
    <subcellularLocation>
        <location evidence="2">Membrane</location>
    </subcellularLocation>
</comment>
<dbReference type="InterPro" id="IPR003594">
    <property type="entry name" value="HATPase_dom"/>
</dbReference>
<dbReference type="InterPro" id="IPR000014">
    <property type="entry name" value="PAS"/>
</dbReference>
<evidence type="ECO:0000256" key="2">
    <source>
        <dbReference type="ARBA" id="ARBA00004370"/>
    </source>
</evidence>
<dbReference type="Gene3D" id="1.10.287.130">
    <property type="match status" value="1"/>
</dbReference>
<feature type="transmembrane region" description="Helical" evidence="7">
    <location>
        <begin position="12"/>
        <end position="30"/>
    </location>
</feature>
<dbReference type="Proteomes" id="UP001317705">
    <property type="component" value="Chromosome"/>
</dbReference>
<dbReference type="InterPro" id="IPR005467">
    <property type="entry name" value="His_kinase_dom"/>
</dbReference>
<keyword evidence="5" id="KW-0808">Transferase</keyword>
<keyword evidence="13" id="KW-1185">Reference proteome</keyword>
<dbReference type="SMART" id="SM00091">
    <property type="entry name" value="PAS"/>
    <property type="match status" value="5"/>
</dbReference>
<dbReference type="EC" id="2.7.13.3" evidence="3"/>
<dbReference type="InterPro" id="IPR013655">
    <property type="entry name" value="PAS_fold_3"/>
</dbReference>